<evidence type="ECO:0000313" key="3">
    <source>
        <dbReference type="Proteomes" id="UP000177281"/>
    </source>
</evidence>
<feature type="transmembrane region" description="Helical" evidence="1">
    <location>
        <begin position="157"/>
        <end position="174"/>
    </location>
</feature>
<keyword evidence="1" id="KW-0472">Membrane</keyword>
<feature type="transmembrane region" description="Helical" evidence="1">
    <location>
        <begin position="86"/>
        <end position="112"/>
    </location>
</feature>
<feature type="transmembrane region" description="Helical" evidence="1">
    <location>
        <begin position="186"/>
        <end position="204"/>
    </location>
</feature>
<reference evidence="2 3" key="1">
    <citation type="journal article" date="2016" name="Nat. Commun.">
        <title>Thousands of microbial genomes shed light on interconnected biogeochemical processes in an aquifer system.</title>
        <authorList>
            <person name="Anantharaman K."/>
            <person name="Brown C.T."/>
            <person name="Hug L.A."/>
            <person name="Sharon I."/>
            <person name="Castelle C.J."/>
            <person name="Probst A.J."/>
            <person name="Thomas B.C."/>
            <person name="Singh A."/>
            <person name="Wilkins M.J."/>
            <person name="Karaoz U."/>
            <person name="Brodie E.L."/>
            <person name="Williams K.H."/>
            <person name="Hubbard S.S."/>
            <person name="Banfield J.F."/>
        </authorList>
    </citation>
    <scope>NUCLEOTIDE SEQUENCE [LARGE SCALE GENOMIC DNA]</scope>
</reference>
<dbReference type="Proteomes" id="UP000177281">
    <property type="component" value="Unassembled WGS sequence"/>
</dbReference>
<comment type="caution">
    <text evidence="2">The sequence shown here is derived from an EMBL/GenBank/DDBJ whole genome shotgun (WGS) entry which is preliminary data.</text>
</comment>
<dbReference type="AlphaFoldDB" id="A0A1F5Q1Y8"/>
<evidence type="ECO:0000256" key="1">
    <source>
        <dbReference type="SAM" id="Phobius"/>
    </source>
</evidence>
<sequence length="283" mass="30763">MITILGILIYGLIVWCLFSPRVRNQVRDVLVGAWDYLQLGGLSAYDAAVAFLYGLIVLVVVDIVVLIIAVAIGIPGILVAFFVTNALLWFVPMYVLWLLHLPVAAAGAQIRWLGTKLGSVPLLFFPFFPVRLIGRCVHAVGTIVVLSAALARWMTGLLVQVTLISLLLSGLALLDLEMGWHIVNPFTMTMAGLLWMTITSLQIFRQTHPGSVGIKILGRAAIGVLLAVGVVHYWPLWKSVGLSVLSFDFGDEEMMFRGLIVVALLAALVVGLRTRSSSSTTAR</sequence>
<feature type="transmembrane region" description="Helical" evidence="1">
    <location>
        <begin position="216"/>
        <end position="234"/>
    </location>
</feature>
<keyword evidence="1" id="KW-1133">Transmembrane helix</keyword>
<organism evidence="2 3">
    <name type="scientific">Candidatus Doudnabacteria bacterium RIFCSPLOWO2_01_FULL_44_21</name>
    <dbReference type="NCBI Taxonomy" id="1817841"/>
    <lineage>
        <taxon>Bacteria</taxon>
        <taxon>Candidatus Doudnaibacteriota</taxon>
    </lineage>
</organism>
<dbReference type="EMBL" id="MFFB01000006">
    <property type="protein sequence ID" value="OGE96215.1"/>
    <property type="molecule type" value="Genomic_DNA"/>
</dbReference>
<feature type="transmembrane region" description="Helical" evidence="1">
    <location>
        <begin position="254"/>
        <end position="273"/>
    </location>
</feature>
<gene>
    <name evidence="2" type="ORF">A3B10_02795</name>
</gene>
<accession>A0A1F5Q1Y8</accession>
<feature type="transmembrane region" description="Helical" evidence="1">
    <location>
        <begin position="48"/>
        <end position="74"/>
    </location>
</feature>
<dbReference type="STRING" id="1817841.A3B10_02795"/>
<keyword evidence="1" id="KW-0812">Transmembrane</keyword>
<protein>
    <submittedName>
        <fullName evidence="2">Uncharacterized protein</fullName>
    </submittedName>
</protein>
<evidence type="ECO:0000313" key="2">
    <source>
        <dbReference type="EMBL" id="OGE96215.1"/>
    </source>
</evidence>
<proteinExistence type="predicted"/>
<name>A0A1F5Q1Y8_9BACT</name>